<comment type="caution">
    <text evidence="1">The sequence shown here is derived from an EMBL/GenBank/DDBJ whole genome shotgun (WGS) entry which is preliminary data.</text>
</comment>
<organism evidence="1 2">
    <name type="scientific">Candidatus Portnoybacteria bacterium CG11_big_fil_rev_8_21_14_0_20_40_15</name>
    <dbReference type="NCBI Taxonomy" id="1974817"/>
    <lineage>
        <taxon>Bacteria</taxon>
        <taxon>Candidatus Portnoyibacteriota</taxon>
    </lineage>
</organism>
<protein>
    <submittedName>
        <fullName evidence="1">Uncharacterized protein</fullName>
    </submittedName>
</protein>
<dbReference type="EMBL" id="PCVO01000029">
    <property type="protein sequence ID" value="PIQ75309.1"/>
    <property type="molecule type" value="Genomic_DNA"/>
</dbReference>
<reference evidence="1 2" key="1">
    <citation type="submission" date="2017-09" db="EMBL/GenBank/DDBJ databases">
        <title>Depth-based differentiation of microbial function through sediment-hosted aquifers and enrichment of novel symbionts in the deep terrestrial subsurface.</title>
        <authorList>
            <person name="Probst A.J."/>
            <person name="Ladd B."/>
            <person name="Jarett J.K."/>
            <person name="Geller-Mcgrath D.E."/>
            <person name="Sieber C.M."/>
            <person name="Emerson J.B."/>
            <person name="Anantharaman K."/>
            <person name="Thomas B.C."/>
            <person name="Malmstrom R."/>
            <person name="Stieglmeier M."/>
            <person name="Klingl A."/>
            <person name="Woyke T."/>
            <person name="Ryan C.M."/>
            <person name="Banfield J.F."/>
        </authorList>
    </citation>
    <scope>NUCLEOTIDE SEQUENCE [LARGE SCALE GENOMIC DNA]</scope>
    <source>
        <strain evidence="1">CG11_big_fil_rev_8_21_14_0_20_40_15</strain>
    </source>
</reference>
<accession>A0A2H0KT32</accession>
<dbReference type="AlphaFoldDB" id="A0A2H0KT32"/>
<evidence type="ECO:0000313" key="2">
    <source>
        <dbReference type="Proteomes" id="UP000229317"/>
    </source>
</evidence>
<dbReference type="Proteomes" id="UP000229317">
    <property type="component" value="Unassembled WGS sequence"/>
</dbReference>
<gene>
    <name evidence="1" type="ORF">COV84_01885</name>
</gene>
<name>A0A2H0KT32_9BACT</name>
<proteinExistence type="predicted"/>
<sequence>MKKGCNYPEMEGIADNMNPETLLSLKEDFLNFVGQRPHLKHFTFEEFMSIAKHCRGLYGLVSDGKIKIKKRPLIEPPLAATMDEEPQIISSCRYSRKIPHIFCSLPTGICKIISSPNRLRQFDLHGRTKQ</sequence>
<evidence type="ECO:0000313" key="1">
    <source>
        <dbReference type="EMBL" id="PIQ75309.1"/>
    </source>
</evidence>